<protein>
    <submittedName>
        <fullName evidence="3">GreA/GreB family elongation factor</fullName>
    </submittedName>
</protein>
<evidence type="ECO:0000313" key="4">
    <source>
        <dbReference type="Proteomes" id="UP001363035"/>
    </source>
</evidence>
<evidence type="ECO:0000256" key="1">
    <source>
        <dbReference type="SAM" id="Coils"/>
    </source>
</evidence>
<organism evidence="3 4">
    <name type="scientific">Sphingobacterium tenebrionis</name>
    <dbReference type="NCBI Taxonomy" id="3111775"/>
    <lineage>
        <taxon>Bacteria</taxon>
        <taxon>Pseudomonadati</taxon>
        <taxon>Bacteroidota</taxon>
        <taxon>Sphingobacteriia</taxon>
        <taxon>Sphingobacteriales</taxon>
        <taxon>Sphingobacteriaceae</taxon>
        <taxon>Sphingobacterium</taxon>
    </lineage>
</organism>
<dbReference type="Gene3D" id="3.10.50.30">
    <property type="entry name" value="Transcription elongation factor, GreA/GreB, C-terminal domain"/>
    <property type="match status" value="1"/>
</dbReference>
<dbReference type="InterPro" id="IPR001437">
    <property type="entry name" value="Tscrpt_elong_fac_GreA/B_C"/>
</dbReference>
<proteinExistence type="predicted"/>
<evidence type="ECO:0000313" key="3">
    <source>
        <dbReference type="EMBL" id="MEI5984467.1"/>
    </source>
</evidence>
<keyword evidence="4" id="KW-1185">Reference proteome</keyword>
<dbReference type="EMBL" id="JAYLLN010000010">
    <property type="protein sequence ID" value="MEI5984467.1"/>
    <property type="molecule type" value="Genomic_DNA"/>
</dbReference>
<sequence>MIEKEVWIREAIQKTESRISDISAAMDTANDSLVNDTKSSMGDKYETSREMAQQELSRLQQQWKQAQQDLDTLHNLPIEPLKLVGLGSLVVTNQFHYLLSISIGPMKIDQETVMVISKESPIGKLLLGKKVGDSLTFNGKEIKITNLL</sequence>
<dbReference type="PIRSF" id="PIRSF006092">
    <property type="entry name" value="GreA_GreB"/>
    <property type="match status" value="1"/>
</dbReference>
<feature type="domain" description="Transcription elongation factor GreA/GreB C-terminal" evidence="2">
    <location>
        <begin position="105"/>
        <end position="143"/>
    </location>
</feature>
<gene>
    <name evidence="3" type="ORF">VJ786_06080</name>
</gene>
<feature type="coiled-coil region" evidence="1">
    <location>
        <begin position="42"/>
        <end position="76"/>
    </location>
</feature>
<dbReference type="InterPro" id="IPR036953">
    <property type="entry name" value="GreA/GreB_C_sf"/>
</dbReference>
<evidence type="ECO:0000259" key="2">
    <source>
        <dbReference type="Pfam" id="PF01272"/>
    </source>
</evidence>
<keyword evidence="3" id="KW-0251">Elongation factor</keyword>
<dbReference type="GO" id="GO:0003746">
    <property type="term" value="F:translation elongation factor activity"/>
    <property type="evidence" value="ECO:0007669"/>
    <property type="project" value="UniProtKB-KW"/>
</dbReference>
<accession>A0ABU8I418</accession>
<dbReference type="InterPro" id="IPR023459">
    <property type="entry name" value="Tscrpt_elong_fac_GreA/B_fam"/>
</dbReference>
<comment type="caution">
    <text evidence="3">The sequence shown here is derived from an EMBL/GenBank/DDBJ whole genome shotgun (WGS) entry which is preliminary data.</text>
</comment>
<reference evidence="3 4" key="1">
    <citation type="submission" date="2024-01" db="EMBL/GenBank/DDBJ databases">
        <title>Sphingobacterium tenebrionis sp. nov., a novel endophyte isolated from tenebrio molitor intestines.</title>
        <authorList>
            <person name="Zhang C."/>
        </authorList>
    </citation>
    <scope>NUCLEOTIDE SEQUENCE [LARGE SCALE GENOMIC DNA]</scope>
    <source>
        <strain evidence="3 4">PU5-4</strain>
    </source>
</reference>
<dbReference type="SUPFAM" id="SSF54534">
    <property type="entry name" value="FKBP-like"/>
    <property type="match status" value="1"/>
</dbReference>
<dbReference type="Proteomes" id="UP001363035">
    <property type="component" value="Unassembled WGS sequence"/>
</dbReference>
<name>A0ABU8I418_9SPHI</name>
<keyword evidence="1" id="KW-0175">Coiled coil</keyword>
<keyword evidence="3" id="KW-0648">Protein biosynthesis</keyword>
<dbReference type="RefSeq" id="WP_134776602.1">
    <property type="nucleotide sequence ID" value="NZ_JAYLLN010000010.1"/>
</dbReference>
<dbReference type="Pfam" id="PF01272">
    <property type="entry name" value="GreA_GreB"/>
    <property type="match status" value="1"/>
</dbReference>